<dbReference type="Proteomes" id="UP000499080">
    <property type="component" value="Unassembled WGS sequence"/>
</dbReference>
<accession>A0A4Y2E7K3</accession>
<sequence length="133" mass="15205">MVVKCNCPQTRLSVNRLIMLQSWKVASQQYKVLSLGRGFYKVKHGVTSATLVARMHDLGGDKLGDHFGDLAANLAIWRQIDYYRKYNPFLDISNRGRDLGFFMKILCDVTANGEYIRPRLEDSSVFDRLVTSL</sequence>
<gene>
    <name evidence="1" type="ORF">AVEN_141802_1</name>
</gene>
<organism evidence="1 2">
    <name type="scientific">Araneus ventricosus</name>
    <name type="common">Orbweaver spider</name>
    <name type="synonym">Epeira ventricosa</name>
    <dbReference type="NCBI Taxonomy" id="182803"/>
    <lineage>
        <taxon>Eukaryota</taxon>
        <taxon>Metazoa</taxon>
        <taxon>Ecdysozoa</taxon>
        <taxon>Arthropoda</taxon>
        <taxon>Chelicerata</taxon>
        <taxon>Arachnida</taxon>
        <taxon>Araneae</taxon>
        <taxon>Araneomorphae</taxon>
        <taxon>Entelegynae</taxon>
        <taxon>Araneoidea</taxon>
        <taxon>Araneidae</taxon>
        <taxon>Araneus</taxon>
    </lineage>
</organism>
<evidence type="ECO:0000313" key="2">
    <source>
        <dbReference type="Proteomes" id="UP000499080"/>
    </source>
</evidence>
<dbReference type="EMBL" id="BGPR01000526">
    <property type="protein sequence ID" value="GBM24727.1"/>
    <property type="molecule type" value="Genomic_DNA"/>
</dbReference>
<protein>
    <submittedName>
        <fullName evidence="1">Uncharacterized protein</fullName>
    </submittedName>
</protein>
<proteinExistence type="predicted"/>
<dbReference type="AlphaFoldDB" id="A0A4Y2E7K3"/>
<reference evidence="1 2" key="1">
    <citation type="journal article" date="2019" name="Sci. Rep.">
        <title>Orb-weaving spider Araneus ventricosus genome elucidates the spidroin gene catalogue.</title>
        <authorList>
            <person name="Kono N."/>
            <person name="Nakamura H."/>
            <person name="Ohtoshi R."/>
            <person name="Moran D.A.P."/>
            <person name="Shinohara A."/>
            <person name="Yoshida Y."/>
            <person name="Fujiwara M."/>
            <person name="Mori M."/>
            <person name="Tomita M."/>
            <person name="Arakawa K."/>
        </authorList>
    </citation>
    <scope>NUCLEOTIDE SEQUENCE [LARGE SCALE GENOMIC DNA]</scope>
</reference>
<comment type="caution">
    <text evidence="1">The sequence shown here is derived from an EMBL/GenBank/DDBJ whole genome shotgun (WGS) entry which is preliminary data.</text>
</comment>
<name>A0A4Y2E7K3_ARAVE</name>
<evidence type="ECO:0000313" key="1">
    <source>
        <dbReference type="EMBL" id="GBM24727.1"/>
    </source>
</evidence>
<keyword evidence="2" id="KW-1185">Reference proteome</keyword>